<reference evidence="2 3" key="1">
    <citation type="submission" date="2018-08" db="EMBL/GenBank/DDBJ databases">
        <title>Genomic Encyclopedia of Type Strains, Phase IV (KMG-IV): sequencing the most valuable type-strain genomes for metagenomic binning, comparative biology and taxonomic classification.</title>
        <authorList>
            <person name="Goeker M."/>
        </authorList>
    </citation>
    <scope>NUCLEOTIDE SEQUENCE [LARGE SCALE GENOMIC DNA]</scope>
    <source>
        <strain evidence="2 3">DSM 25527</strain>
    </source>
</reference>
<comment type="caution">
    <text evidence="2">The sequence shown here is derived from an EMBL/GenBank/DDBJ whole genome shotgun (WGS) entry which is preliminary data.</text>
</comment>
<dbReference type="EMBL" id="QXDC01000003">
    <property type="protein sequence ID" value="RIA43695.1"/>
    <property type="molecule type" value="Genomic_DNA"/>
</dbReference>
<protein>
    <submittedName>
        <fullName evidence="2">Uncharacterized protein</fullName>
    </submittedName>
</protein>
<gene>
    <name evidence="2" type="ORF">DFR49_1923</name>
</gene>
<sequence>MKGIIGEALEAPPTDGEGRPVMGIVVGSLGALALWAGILGLISLIL</sequence>
<evidence type="ECO:0000313" key="2">
    <source>
        <dbReference type="EMBL" id="RIA43695.1"/>
    </source>
</evidence>
<evidence type="ECO:0000256" key="1">
    <source>
        <dbReference type="SAM" id="Phobius"/>
    </source>
</evidence>
<keyword evidence="3" id="KW-1185">Reference proteome</keyword>
<evidence type="ECO:0000313" key="3">
    <source>
        <dbReference type="Proteomes" id="UP000266568"/>
    </source>
</evidence>
<feature type="transmembrane region" description="Helical" evidence="1">
    <location>
        <begin position="20"/>
        <end position="45"/>
    </location>
</feature>
<keyword evidence="1" id="KW-0812">Transmembrane</keyword>
<keyword evidence="1" id="KW-0472">Membrane</keyword>
<dbReference type="Proteomes" id="UP000266568">
    <property type="component" value="Unassembled WGS sequence"/>
</dbReference>
<name>A0A397P968_9SPHN</name>
<dbReference type="RefSeq" id="WP_170150986.1">
    <property type="nucleotide sequence ID" value="NZ_QXDC01000003.1"/>
</dbReference>
<proteinExistence type="predicted"/>
<keyword evidence="1" id="KW-1133">Transmembrane helix</keyword>
<dbReference type="AlphaFoldDB" id="A0A397P968"/>
<organism evidence="2 3">
    <name type="scientific">Hephaestia caeni</name>
    <dbReference type="NCBI Taxonomy" id="645617"/>
    <lineage>
        <taxon>Bacteria</taxon>
        <taxon>Pseudomonadati</taxon>
        <taxon>Pseudomonadota</taxon>
        <taxon>Alphaproteobacteria</taxon>
        <taxon>Sphingomonadales</taxon>
        <taxon>Sphingomonadaceae</taxon>
        <taxon>Hephaestia</taxon>
    </lineage>
</organism>
<accession>A0A397P968</accession>